<dbReference type="Pfam" id="PF04101">
    <property type="entry name" value="Glyco_tran_28_C"/>
    <property type="match status" value="1"/>
</dbReference>
<dbReference type="GO" id="GO:0016758">
    <property type="term" value="F:hexosyltransferase activity"/>
    <property type="evidence" value="ECO:0007669"/>
    <property type="project" value="InterPro"/>
</dbReference>
<keyword evidence="3" id="KW-1185">Reference proteome</keyword>
<dbReference type="PANTHER" id="PTHR21015">
    <property type="entry name" value="UDP-N-ACETYLGLUCOSAMINE--N-ACETYLMURAMYL-(PENTAPEPTIDE) PYROPHOSPHORYL-UNDECAPRENOL N-ACETYLGLUCOSAMINE TRANSFERASE 1"/>
    <property type="match status" value="1"/>
</dbReference>
<sequence length="411" mass="46009">MVSCLNTYVWVSPHEGVQYSDTRSQRLRIALYSHDTMGLGHMRRNLLIAHALAQSPLHPVILMINGAYEVNTFTMPPGVDCLSLPALLKETNGEYKSRCLDISLQELITLRSNAIHSALEAFEPDVLIVDKVPRGAHSELDPALKSLRSTGRTRCVLGLRDVLDDPATVQSEWSNECNEDAIREYYDAIWVYGDPAVYDLVHEYRLSPDIASKVRYTGYFDQRMRLKLSEGIDPLAGLPPDRLILCLVGGGQDGTHLAEAFAHADLPPATSGIILTGPFMSHEVRQHLRFQAANNPRLRVLDFINEPALLIDRADRIIAMGGYNTMCEVLSFKKRALIVPRVRPRIEQMIRAECMRDLGLIDVLHPDELSPEALAEWMACDLPPMGNCDRIDLNGLERIPFLLCEVIQHAG</sequence>
<name>A0A062VA78_9EURY</name>
<feature type="domain" description="Glycosyl transferase family 28 C-terminal" evidence="1">
    <location>
        <begin position="273"/>
        <end position="376"/>
    </location>
</feature>
<dbReference type="PIRSF" id="PIRSF017085">
    <property type="entry name" value="Glycosyltransf_RedA_prd"/>
    <property type="match status" value="1"/>
</dbReference>
<protein>
    <submittedName>
        <fullName evidence="2">Putative glycosyl transferase</fullName>
    </submittedName>
</protein>
<evidence type="ECO:0000313" key="3">
    <source>
        <dbReference type="Proteomes" id="UP000027153"/>
    </source>
</evidence>
<organism evidence="2 3">
    <name type="scientific">Candidatus Methanoperedens nitratireducens</name>
    <dbReference type="NCBI Taxonomy" id="1392998"/>
    <lineage>
        <taxon>Archaea</taxon>
        <taxon>Methanobacteriati</taxon>
        <taxon>Methanobacteriota</taxon>
        <taxon>Stenosarchaea group</taxon>
        <taxon>Methanomicrobia</taxon>
        <taxon>Methanosarcinales</taxon>
        <taxon>ANME-2 cluster</taxon>
        <taxon>Candidatus Methanoperedentaceae</taxon>
        <taxon>Candidatus Methanoperedens</taxon>
    </lineage>
</organism>
<proteinExistence type="predicted"/>
<dbReference type="Proteomes" id="UP000027153">
    <property type="component" value="Unassembled WGS sequence"/>
</dbReference>
<accession>A0A062VA78</accession>
<dbReference type="RefSeq" id="WP_048088806.1">
    <property type="nucleotide sequence ID" value="NZ_JMIY01000001.1"/>
</dbReference>
<dbReference type="InterPro" id="IPR016683">
    <property type="entry name" value="Glyco_trans_28_RedA_prd"/>
</dbReference>
<comment type="caution">
    <text evidence="2">The sequence shown here is derived from an EMBL/GenBank/DDBJ whole genome shotgun (WGS) entry which is preliminary data.</text>
</comment>
<evidence type="ECO:0000313" key="2">
    <source>
        <dbReference type="EMBL" id="KCZ73403.1"/>
    </source>
</evidence>
<keyword evidence="2" id="KW-0808">Transferase</keyword>
<gene>
    <name evidence="2" type="ORF">ANME2D_00469</name>
</gene>
<dbReference type="SUPFAM" id="SSF53756">
    <property type="entry name" value="UDP-Glycosyltransferase/glycogen phosphorylase"/>
    <property type="match status" value="1"/>
</dbReference>
<dbReference type="EMBL" id="JMIY01000001">
    <property type="protein sequence ID" value="KCZ73403.1"/>
    <property type="molecule type" value="Genomic_DNA"/>
</dbReference>
<dbReference type="PANTHER" id="PTHR21015:SF28">
    <property type="entry name" value="SLL1722 PROTEIN"/>
    <property type="match status" value="1"/>
</dbReference>
<dbReference type="AlphaFoldDB" id="A0A062VA78"/>
<dbReference type="InterPro" id="IPR007235">
    <property type="entry name" value="Glyco_trans_28_C"/>
</dbReference>
<dbReference type="PATRIC" id="fig|1392998.3.peg.69"/>
<dbReference type="Gene3D" id="3.40.50.2000">
    <property type="entry name" value="Glycogen Phosphorylase B"/>
    <property type="match status" value="1"/>
</dbReference>
<reference evidence="2 3" key="1">
    <citation type="journal article" date="2013" name="Nature">
        <title>Anaerobic oxidation of methane coupled to nitrate reduction in a novel archaeal lineage.</title>
        <authorList>
            <person name="Haroon M.F."/>
            <person name="Hu S."/>
            <person name="Shi Y."/>
            <person name="Imelfort M."/>
            <person name="Keller J."/>
            <person name="Hugenholtz P."/>
            <person name="Yuan Z."/>
            <person name="Tyson G.W."/>
        </authorList>
    </citation>
    <scope>NUCLEOTIDE SEQUENCE [LARGE SCALE GENOMIC DNA]</scope>
    <source>
        <strain evidence="2 3">ANME-2d</strain>
    </source>
</reference>
<evidence type="ECO:0000259" key="1">
    <source>
        <dbReference type="Pfam" id="PF04101"/>
    </source>
</evidence>